<dbReference type="GO" id="GO:0008835">
    <property type="term" value="F:diaminohydroxyphosphoribosylaminopyrimidine deaminase activity"/>
    <property type="evidence" value="ECO:0007669"/>
    <property type="project" value="TreeGrafter"/>
</dbReference>
<evidence type="ECO:0000313" key="2">
    <source>
        <dbReference type="EMBL" id="KAJ1724868.1"/>
    </source>
</evidence>
<dbReference type="Gene3D" id="3.40.140.10">
    <property type="entry name" value="Cytidine Deaminase, domain 2"/>
    <property type="match status" value="1"/>
</dbReference>
<dbReference type="Pfam" id="PF18785">
    <property type="entry name" value="Inv-AAD"/>
    <property type="match status" value="1"/>
</dbReference>
<evidence type="ECO:0000313" key="3">
    <source>
        <dbReference type="Proteomes" id="UP001149813"/>
    </source>
</evidence>
<dbReference type="PANTHER" id="PTHR11079">
    <property type="entry name" value="CYTOSINE DEAMINASE FAMILY MEMBER"/>
    <property type="match status" value="1"/>
</dbReference>
<dbReference type="InterPro" id="IPR002125">
    <property type="entry name" value="CMP_dCMP_dom"/>
</dbReference>
<reference evidence="2" key="1">
    <citation type="submission" date="2022-07" db="EMBL/GenBank/DDBJ databases">
        <title>Phylogenomic reconstructions and comparative analyses of Kickxellomycotina fungi.</title>
        <authorList>
            <person name="Reynolds N.K."/>
            <person name="Stajich J.E."/>
            <person name="Barry K."/>
            <person name="Grigoriev I.V."/>
            <person name="Crous P."/>
            <person name="Smith M.E."/>
        </authorList>
    </citation>
    <scope>NUCLEOTIDE SEQUENCE</scope>
    <source>
        <strain evidence="2">NBRC 32514</strain>
    </source>
</reference>
<dbReference type="SUPFAM" id="SSF53927">
    <property type="entry name" value="Cytidine deaminase-like"/>
    <property type="match status" value="1"/>
</dbReference>
<name>A0A9W7Y6I5_9FUNG</name>
<dbReference type="GO" id="GO:0006139">
    <property type="term" value="P:nucleobase-containing compound metabolic process"/>
    <property type="evidence" value="ECO:0007669"/>
    <property type="project" value="UniProtKB-ARBA"/>
</dbReference>
<dbReference type="AlphaFoldDB" id="A0A9W7Y6I5"/>
<sequence>MSSKPDSKIKVETPTTPVSPTLDNYRVISSDDGSEEVEAHIEFMELAIQQANLARPIETAFSVGSLLVHGRKIISTGYSREIPGNTHAAQCAIIKSKSTSQAHLVKGSVLYTTMEPCSFRLSKNTPCSTNIIKAGIRQVIIGVKEPLTFSECQGVRKLLEAGIEVIHLKLLEERCLRPNIHLLR</sequence>
<feature type="domain" description="CMP/dCMP-type deaminase" evidence="1">
    <location>
        <begin position="38"/>
        <end position="166"/>
    </location>
</feature>
<dbReference type="EMBL" id="JANBOJ010000019">
    <property type="protein sequence ID" value="KAJ1724868.1"/>
    <property type="molecule type" value="Genomic_DNA"/>
</dbReference>
<keyword evidence="3" id="KW-1185">Reference proteome</keyword>
<comment type="caution">
    <text evidence="2">The sequence shown here is derived from an EMBL/GenBank/DDBJ whole genome shotgun (WGS) entry which is preliminary data.</text>
</comment>
<gene>
    <name evidence="2" type="ORF">LPJ53_000936</name>
</gene>
<protein>
    <recommendedName>
        <fullName evidence="1">CMP/dCMP-type deaminase domain-containing protein</fullName>
    </recommendedName>
</protein>
<dbReference type="PANTHER" id="PTHR11079:SF162">
    <property type="entry name" value="RIBOFLAVIN BIOSYNTHESIS PROTEIN PYRD, CHLOROPLASTIC"/>
    <property type="match status" value="1"/>
</dbReference>
<proteinExistence type="predicted"/>
<evidence type="ECO:0000259" key="1">
    <source>
        <dbReference type="PROSITE" id="PS51747"/>
    </source>
</evidence>
<dbReference type="Proteomes" id="UP001149813">
    <property type="component" value="Unassembled WGS sequence"/>
</dbReference>
<dbReference type="InterPro" id="IPR016193">
    <property type="entry name" value="Cytidine_deaminase-like"/>
</dbReference>
<dbReference type="OrthoDB" id="252265at2759"/>
<organism evidence="2 3">
    <name type="scientific">Coemansia erecta</name>
    <dbReference type="NCBI Taxonomy" id="147472"/>
    <lineage>
        <taxon>Eukaryota</taxon>
        <taxon>Fungi</taxon>
        <taxon>Fungi incertae sedis</taxon>
        <taxon>Zoopagomycota</taxon>
        <taxon>Kickxellomycotina</taxon>
        <taxon>Kickxellomycetes</taxon>
        <taxon>Kickxellales</taxon>
        <taxon>Kickxellaceae</taxon>
        <taxon>Coemansia</taxon>
    </lineage>
</organism>
<accession>A0A9W7Y6I5</accession>
<dbReference type="PROSITE" id="PS51747">
    <property type="entry name" value="CYT_DCMP_DEAMINASES_2"/>
    <property type="match status" value="1"/>
</dbReference>